<evidence type="ECO:0000313" key="5">
    <source>
        <dbReference type="Proteomes" id="UP000614410"/>
    </source>
</evidence>
<dbReference type="Pfam" id="PF00072">
    <property type="entry name" value="Response_reg"/>
    <property type="match status" value="1"/>
</dbReference>
<proteinExistence type="predicted"/>
<protein>
    <submittedName>
        <fullName evidence="4">Response regulator</fullName>
    </submittedName>
</protein>
<keyword evidence="1" id="KW-0597">Phosphoprotein</keyword>
<feature type="region of interest" description="Disordered" evidence="2">
    <location>
        <begin position="393"/>
        <end position="417"/>
    </location>
</feature>
<dbReference type="Proteomes" id="UP000614410">
    <property type="component" value="Unassembled WGS sequence"/>
</dbReference>
<dbReference type="GO" id="GO:0000160">
    <property type="term" value="P:phosphorelay signal transduction system"/>
    <property type="evidence" value="ECO:0007669"/>
    <property type="project" value="InterPro"/>
</dbReference>
<dbReference type="InterPro" id="IPR050625">
    <property type="entry name" value="ParA/MinD_ATPase"/>
</dbReference>
<gene>
    <name evidence="4" type="ORF">JF887_14515</name>
</gene>
<dbReference type="SMART" id="SM00448">
    <property type="entry name" value="REC"/>
    <property type="match status" value="1"/>
</dbReference>
<comment type="caution">
    <text evidence="4">The sequence shown here is derived from an EMBL/GenBank/DDBJ whole genome shotgun (WGS) entry which is preliminary data.</text>
</comment>
<dbReference type="Pfam" id="PF13614">
    <property type="entry name" value="AAA_31"/>
    <property type="match status" value="1"/>
</dbReference>
<dbReference type="GO" id="GO:0016887">
    <property type="term" value="F:ATP hydrolysis activity"/>
    <property type="evidence" value="ECO:0007669"/>
    <property type="project" value="TreeGrafter"/>
</dbReference>
<sequence>MIRVLIADESRIVNDNILRRLALEEDIVVCGSAADGESAVQEALWLRPDIAVVDAGLPGMDGGQTTEMLAQCLPGTGVIMMSMEAENDAYRLAMLAGAREFLQKPFRGDDLVAAVRRVHEFGQRRAVTAPPVAAPAEPEPAARPIDARGAVTAVIAGKGGIGKTVVAVNLAVALRTGQPRQVAVVDLSLQFGDVAATLALPTDHTISDLLVDSDAGDSDLVRQTLVAGPGGISVLLAPTTPDIAEYATATQLTRLIEVLRADFDHIVIDTPSYLTEPTMTAISLADHVLVVTDLSVPGIKNTRLVRGVLETLQVSPERVMVVANHRESAGELDGGGAETFLGVAIAADIPFDARVVATSVNKGVPFMISGPNTPQSAAISAIARAIDPAAHAVKSSAHPVRVHEKKKRPRRMPSFSR</sequence>
<dbReference type="CDD" id="cd17535">
    <property type="entry name" value="REC_NarL-like"/>
    <property type="match status" value="1"/>
</dbReference>
<evidence type="ECO:0000259" key="3">
    <source>
        <dbReference type="PROSITE" id="PS50110"/>
    </source>
</evidence>
<evidence type="ECO:0000256" key="1">
    <source>
        <dbReference type="PROSITE-ProRule" id="PRU00169"/>
    </source>
</evidence>
<dbReference type="InterPro" id="IPR001789">
    <property type="entry name" value="Sig_transdc_resp-reg_receiver"/>
</dbReference>
<dbReference type="SUPFAM" id="SSF52540">
    <property type="entry name" value="P-loop containing nucleoside triphosphate hydrolases"/>
    <property type="match status" value="1"/>
</dbReference>
<dbReference type="AlphaFoldDB" id="A0A934KG54"/>
<dbReference type="InterPro" id="IPR027417">
    <property type="entry name" value="P-loop_NTPase"/>
</dbReference>
<dbReference type="InterPro" id="IPR011006">
    <property type="entry name" value="CheY-like_superfamily"/>
</dbReference>
<dbReference type="PANTHER" id="PTHR43384">
    <property type="entry name" value="SEPTUM SITE-DETERMINING PROTEIN MIND HOMOLOG, CHLOROPLASTIC-RELATED"/>
    <property type="match status" value="1"/>
</dbReference>
<dbReference type="InterPro" id="IPR025669">
    <property type="entry name" value="AAA_dom"/>
</dbReference>
<reference evidence="4 5" key="1">
    <citation type="submission" date="2020-10" db="EMBL/GenBank/DDBJ databases">
        <title>Ca. Dormibacterota MAGs.</title>
        <authorList>
            <person name="Montgomery K."/>
        </authorList>
    </citation>
    <scope>NUCLEOTIDE SEQUENCE [LARGE SCALE GENOMIC DNA]</scope>
    <source>
        <strain evidence="4">Mitchell_Peninsula_5</strain>
    </source>
</reference>
<accession>A0A934KG54</accession>
<dbReference type="Gene3D" id="3.40.50.300">
    <property type="entry name" value="P-loop containing nucleotide triphosphate hydrolases"/>
    <property type="match status" value="1"/>
</dbReference>
<evidence type="ECO:0000313" key="4">
    <source>
        <dbReference type="EMBL" id="MBJ7610618.1"/>
    </source>
</evidence>
<organism evidence="4 5">
    <name type="scientific">Candidatus Amunia macphersoniae</name>
    <dbReference type="NCBI Taxonomy" id="3127014"/>
    <lineage>
        <taxon>Bacteria</taxon>
        <taxon>Bacillati</taxon>
        <taxon>Candidatus Dormiibacterota</taxon>
        <taxon>Candidatus Dormibacteria</taxon>
        <taxon>Candidatus Aeolococcales</taxon>
        <taxon>Candidatus Aeolococcaceae</taxon>
        <taxon>Candidatus Amunia</taxon>
    </lineage>
</organism>
<dbReference type="EMBL" id="JAEKNN010000068">
    <property type="protein sequence ID" value="MBJ7610618.1"/>
    <property type="molecule type" value="Genomic_DNA"/>
</dbReference>
<dbReference type="GO" id="GO:0005524">
    <property type="term" value="F:ATP binding"/>
    <property type="evidence" value="ECO:0007669"/>
    <property type="project" value="TreeGrafter"/>
</dbReference>
<dbReference type="PROSITE" id="PS50110">
    <property type="entry name" value="RESPONSE_REGULATORY"/>
    <property type="match status" value="1"/>
</dbReference>
<evidence type="ECO:0000256" key="2">
    <source>
        <dbReference type="SAM" id="MobiDB-lite"/>
    </source>
</evidence>
<name>A0A934KG54_9BACT</name>
<feature type="domain" description="Response regulatory" evidence="3">
    <location>
        <begin position="3"/>
        <end position="119"/>
    </location>
</feature>
<dbReference type="GO" id="GO:0005829">
    <property type="term" value="C:cytosol"/>
    <property type="evidence" value="ECO:0007669"/>
    <property type="project" value="TreeGrafter"/>
</dbReference>
<dbReference type="PANTHER" id="PTHR43384:SF13">
    <property type="entry name" value="SLR0110 PROTEIN"/>
    <property type="match status" value="1"/>
</dbReference>
<dbReference type="SUPFAM" id="SSF52172">
    <property type="entry name" value="CheY-like"/>
    <property type="match status" value="1"/>
</dbReference>
<dbReference type="GO" id="GO:0009898">
    <property type="term" value="C:cytoplasmic side of plasma membrane"/>
    <property type="evidence" value="ECO:0007669"/>
    <property type="project" value="TreeGrafter"/>
</dbReference>
<dbReference type="GO" id="GO:0051782">
    <property type="term" value="P:negative regulation of cell division"/>
    <property type="evidence" value="ECO:0007669"/>
    <property type="project" value="TreeGrafter"/>
</dbReference>
<dbReference type="Gene3D" id="3.40.50.2300">
    <property type="match status" value="1"/>
</dbReference>
<dbReference type="InterPro" id="IPR058245">
    <property type="entry name" value="NreC/VraR/RcsB-like_REC"/>
</dbReference>
<feature type="modified residue" description="4-aspartylphosphate" evidence="1">
    <location>
        <position position="54"/>
    </location>
</feature>